<dbReference type="AlphaFoldDB" id="A0A2Z4LPU1"/>
<reference evidence="1 2" key="1">
    <citation type="submission" date="2018-06" db="EMBL/GenBank/DDBJ databases">
        <title>Spongiibacterium sp. HME9304 Genome sequencing and assembly.</title>
        <authorList>
            <person name="Kang H."/>
            <person name="Kim H."/>
            <person name="Joh K."/>
        </authorList>
    </citation>
    <scope>NUCLEOTIDE SEQUENCE [LARGE SCALE GENOMIC DNA]</scope>
    <source>
        <strain evidence="1 2">HME9304</strain>
    </source>
</reference>
<dbReference type="Proteomes" id="UP000248536">
    <property type="component" value="Chromosome"/>
</dbReference>
<organism evidence="1 2">
    <name type="scientific">Flagellimonas maritima</name>
    <dbReference type="NCBI Taxonomy" id="1383885"/>
    <lineage>
        <taxon>Bacteria</taxon>
        <taxon>Pseudomonadati</taxon>
        <taxon>Bacteroidota</taxon>
        <taxon>Flavobacteriia</taxon>
        <taxon>Flavobacteriales</taxon>
        <taxon>Flavobacteriaceae</taxon>
        <taxon>Flagellimonas</taxon>
    </lineage>
</organism>
<evidence type="ECO:0000313" key="2">
    <source>
        <dbReference type="Proteomes" id="UP000248536"/>
    </source>
</evidence>
<keyword evidence="2" id="KW-1185">Reference proteome</keyword>
<accession>A0A2Z4LPU1</accession>
<name>A0A2Z4LPU1_9FLAO</name>
<dbReference type="EMBL" id="CP030104">
    <property type="protein sequence ID" value="AWX43257.1"/>
    <property type="molecule type" value="Genomic_DNA"/>
</dbReference>
<evidence type="ECO:0000313" key="1">
    <source>
        <dbReference type="EMBL" id="AWX43257.1"/>
    </source>
</evidence>
<protein>
    <submittedName>
        <fullName evidence="1">Uncharacterized protein</fullName>
    </submittedName>
</protein>
<sequence>MPIRKYLLYKLATRNKKMGLLYLGYKAAKYGLGIYRKRRRKKKF</sequence>
<proteinExistence type="predicted"/>
<dbReference type="KEGG" id="spon:HME9304_00244"/>
<gene>
    <name evidence="1" type="ORF">HME9304_00244</name>
</gene>